<dbReference type="Proteomes" id="UP000054935">
    <property type="component" value="Unassembled WGS sequence"/>
</dbReference>
<sequence length="202" mass="21840">MSALRQLLEDFSAAAPSAGAQEAGGVNEAELEGHKLEAFENGYRAGWDDAVKAQSEDKARISSGLSQHLQDLSFTYHEAYSQVMNGMTPLLNEIVNALLPALARETLGQHIAEHLKEMAQQIGSMDVYIAVSPQNMDAVSPLLEQDFGFPIQVVADDTLAEEQADIRFGETEKQVDLGDLIASVTEAVAGFAHDNRRKIANG</sequence>
<evidence type="ECO:0000313" key="1">
    <source>
        <dbReference type="EMBL" id="CUH79124.1"/>
    </source>
</evidence>
<dbReference type="AlphaFoldDB" id="A0A0P1GCU6"/>
<dbReference type="OrthoDB" id="7870971at2"/>
<protein>
    <recommendedName>
        <fullName evidence="3">Flagellar assembly protein H</fullName>
    </recommendedName>
</protein>
<proteinExistence type="predicted"/>
<reference evidence="1 2" key="1">
    <citation type="submission" date="2015-09" db="EMBL/GenBank/DDBJ databases">
        <authorList>
            <consortium name="Swine Surveillance"/>
        </authorList>
    </citation>
    <scope>NUCLEOTIDE SEQUENCE [LARGE SCALE GENOMIC DNA]</scope>
    <source>
        <strain evidence="1 2">CECT 7648</strain>
    </source>
</reference>
<evidence type="ECO:0000313" key="2">
    <source>
        <dbReference type="Proteomes" id="UP000054935"/>
    </source>
</evidence>
<keyword evidence="2" id="KW-1185">Reference proteome</keyword>
<name>A0A0P1GCU6_9RHOB</name>
<dbReference type="STRING" id="441103.TRN7648_02345"/>
<accession>A0A0P1GCU6</accession>
<gene>
    <name evidence="1" type="ORF">TRN7648_02345</name>
</gene>
<dbReference type="RefSeq" id="WP_058247806.1">
    <property type="nucleotide sequence ID" value="NZ_CYSE01000003.1"/>
</dbReference>
<evidence type="ECO:0008006" key="3">
    <source>
        <dbReference type="Google" id="ProtNLM"/>
    </source>
</evidence>
<organism evidence="1 2">
    <name type="scientific">Tropicibacter naphthalenivorans</name>
    <dbReference type="NCBI Taxonomy" id="441103"/>
    <lineage>
        <taxon>Bacteria</taxon>
        <taxon>Pseudomonadati</taxon>
        <taxon>Pseudomonadota</taxon>
        <taxon>Alphaproteobacteria</taxon>
        <taxon>Rhodobacterales</taxon>
        <taxon>Roseobacteraceae</taxon>
        <taxon>Tropicibacter</taxon>
    </lineage>
</organism>
<dbReference type="EMBL" id="CYSE01000003">
    <property type="protein sequence ID" value="CUH79124.1"/>
    <property type="molecule type" value="Genomic_DNA"/>
</dbReference>